<reference evidence="3" key="1">
    <citation type="journal article" date="2015" name="Nat. Genet.">
        <title>The genome and transcriptome of the zoonotic hookworm Ancylostoma ceylanicum identify infection-specific gene families.</title>
        <authorList>
            <person name="Schwarz E.M."/>
            <person name="Hu Y."/>
            <person name="Antoshechkin I."/>
            <person name="Miller M.M."/>
            <person name="Sternberg P.W."/>
            <person name="Aroian R.V."/>
        </authorList>
    </citation>
    <scope>NUCLEOTIDE SEQUENCE</scope>
    <source>
        <strain evidence="3">HY135</strain>
    </source>
</reference>
<protein>
    <submittedName>
        <fullName evidence="2">Uncharacterized protein</fullName>
    </submittedName>
</protein>
<name>A0A016SUL2_9BILA</name>
<dbReference type="OrthoDB" id="5851418at2759"/>
<dbReference type="AlphaFoldDB" id="A0A016SUL2"/>
<keyword evidence="3" id="KW-1185">Reference proteome</keyword>
<keyword evidence="1" id="KW-1133">Transmembrane helix</keyword>
<feature type="transmembrane region" description="Helical" evidence="1">
    <location>
        <begin position="69"/>
        <end position="94"/>
    </location>
</feature>
<feature type="transmembrane region" description="Helical" evidence="1">
    <location>
        <begin position="7"/>
        <end position="25"/>
    </location>
</feature>
<evidence type="ECO:0000313" key="3">
    <source>
        <dbReference type="Proteomes" id="UP000024635"/>
    </source>
</evidence>
<keyword evidence="1" id="KW-0472">Membrane</keyword>
<evidence type="ECO:0000313" key="2">
    <source>
        <dbReference type="EMBL" id="EYB94067.1"/>
    </source>
</evidence>
<dbReference type="STRING" id="53326.A0A016SUL2"/>
<sequence length="189" mass="20193">MRCAVRICLLGTCSLIAIIYFAVQASNSRITETWDENDALARHILEGSDAAAEHKAGAPPTNTSLSASVAIVIVISLVSVSLLITGIIIVAITIDPTTADEESDIEWDSPRTALVHAWMFNVTCVLAPVTESTCLFLAPLNILSLTASAGNRRIALQRGARRLEVLLLRTAISRVMSSTISRAAALLPR</sequence>
<keyword evidence="1" id="KW-0812">Transmembrane</keyword>
<proteinExistence type="predicted"/>
<gene>
    <name evidence="2" type="primary">Acey_s0176.g565</name>
    <name evidence="2" type="ORF">Y032_0176g565</name>
</gene>
<dbReference type="EMBL" id="JARK01001512">
    <property type="protein sequence ID" value="EYB94067.1"/>
    <property type="molecule type" value="Genomic_DNA"/>
</dbReference>
<comment type="caution">
    <text evidence="2">The sequence shown here is derived from an EMBL/GenBank/DDBJ whole genome shotgun (WGS) entry which is preliminary data.</text>
</comment>
<evidence type="ECO:0000256" key="1">
    <source>
        <dbReference type="SAM" id="Phobius"/>
    </source>
</evidence>
<organism evidence="2 3">
    <name type="scientific">Ancylostoma ceylanicum</name>
    <dbReference type="NCBI Taxonomy" id="53326"/>
    <lineage>
        <taxon>Eukaryota</taxon>
        <taxon>Metazoa</taxon>
        <taxon>Ecdysozoa</taxon>
        <taxon>Nematoda</taxon>
        <taxon>Chromadorea</taxon>
        <taxon>Rhabditida</taxon>
        <taxon>Rhabditina</taxon>
        <taxon>Rhabditomorpha</taxon>
        <taxon>Strongyloidea</taxon>
        <taxon>Ancylostomatidae</taxon>
        <taxon>Ancylostomatinae</taxon>
        <taxon>Ancylostoma</taxon>
    </lineage>
</organism>
<accession>A0A016SUL2</accession>
<dbReference type="Proteomes" id="UP000024635">
    <property type="component" value="Unassembled WGS sequence"/>
</dbReference>